<sequence length="196" mass="23052">MGKYPEIKSLKKDMFIANERTAPHCFILLSNLELRLLVDIYQRISHKIVIFENYNGIMIEKIKHIILQNLLKDKLIIEGPNGFIAAHNDLLFESPVLNEKVKRIAGAVEGSLDVMTEKNLEESKICYLNYKKVPKEKYDEIISDAKKLLFKITNFYKFQNKGNVDCEFIYLCFFTTKERINNAQYINSFNFFYIIF</sequence>
<dbReference type="RefSeq" id="WP_130606904.1">
    <property type="nucleotide sequence ID" value="NZ_AP019368.1"/>
</dbReference>
<keyword evidence="2" id="KW-1185">Reference proteome</keyword>
<name>A0A4P2VLY6_FLUSA</name>
<protein>
    <submittedName>
        <fullName evidence="1">Uncharacterized protein</fullName>
    </submittedName>
</protein>
<proteinExistence type="predicted"/>
<dbReference type="AlphaFoldDB" id="A0A4P2VLY6"/>
<dbReference type="Proteomes" id="UP000291236">
    <property type="component" value="Chromosome"/>
</dbReference>
<reference evidence="1 2" key="1">
    <citation type="submission" date="2018-12" db="EMBL/GenBank/DDBJ databases">
        <title>Rubrispira sanarue gen. nov., sp., nov., a member of the order Silvanigrellales, isolated from a brackish lake in Hamamatsu Japan.</title>
        <authorList>
            <person name="Maejima Y."/>
            <person name="Iino T."/>
            <person name="Muraguchi Y."/>
            <person name="Fukuda K."/>
            <person name="Nojiri H."/>
            <person name="Ohkuma M."/>
            <person name="Moriuchi R."/>
            <person name="Dohra H."/>
            <person name="Kimbara K."/>
            <person name="Shintani M."/>
        </authorList>
    </citation>
    <scope>NUCLEOTIDE SEQUENCE [LARGE SCALE GENOMIC DNA]</scope>
    <source>
        <strain evidence="1 2">RF1110005</strain>
    </source>
</reference>
<gene>
    <name evidence="1" type="ORF">JCM31447_317100</name>
</gene>
<accession>A0A4P2VLY6</accession>
<evidence type="ECO:0000313" key="2">
    <source>
        <dbReference type="Proteomes" id="UP000291236"/>
    </source>
</evidence>
<dbReference type="KEGG" id="sbf:JCM31447_317100"/>
<evidence type="ECO:0000313" key="1">
    <source>
        <dbReference type="EMBL" id="BBH52419.1"/>
    </source>
</evidence>
<organism evidence="1 2">
    <name type="scientific">Fluviispira sanaruensis</name>
    <dbReference type="NCBI Taxonomy" id="2493639"/>
    <lineage>
        <taxon>Bacteria</taxon>
        <taxon>Pseudomonadati</taxon>
        <taxon>Bdellovibrionota</taxon>
        <taxon>Oligoflexia</taxon>
        <taxon>Silvanigrellales</taxon>
        <taxon>Silvanigrellaceae</taxon>
        <taxon>Fluviispira</taxon>
    </lineage>
</organism>
<dbReference type="EMBL" id="AP019368">
    <property type="protein sequence ID" value="BBH52419.1"/>
    <property type="molecule type" value="Genomic_DNA"/>
</dbReference>